<dbReference type="Gene3D" id="3.40.50.300">
    <property type="entry name" value="P-loop containing nucleotide triphosphate hydrolases"/>
    <property type="match status" value="2"/>
</dbReference>
<dbReference type="InterPro" id="IPR005129">
    <property type="entry name" value="GTPase_ArgK"/>
</dbReference>
<reference evidence="3" key="1">
    <citation type="submission" date="2023-03" db="UniProtKB">
        <authorList>
            <consortium name="WormBaseParasite"/>
        </authorList>
    </citation>
    <scope>IDENTIFICATION</scope>
</reference>
<accession>A0A9J2PJ24</accession>
<organism evidence="2 3">
    <name type="scientific">Ascaris lumbricoides</name>
    <name type="common">Giant roundworm</name>
    <dbReference type="NCBI Taxonomy" id="6252"/>
    <lineage>
        <taxon>Eukaryota</taxon>
        <taxon>Metazoa</taxon>
        <taxon>Ecdysozoa</taxon>
        <taxon>Nematoda</taxon>
        <taxon>Chromadorea</taxon>
        <taxon>Rhabditida</taxon>
        <taxon>Spirurina</taxon>
        <taxon>Ascaridomorpha</taxon>
        <taxon>Ascaridoidea</taxon>
        <taxon>Ascarididae</taxon>
        <taxon>Ascaris</taxon>
    </lineage>
</organism>
<dbReference type="CDD" id="cd03114">
    <property type="entry name" value="MMAA-like"/>
    <property type="match status" value="1"/>
</dbReference>
<dbReference type="AlphaFoldDB" id="A0A9J2PJ24"/>
<dbReference type="PANTHER" id="PTHR23408">
    <property type="entry name" value="METHYLMALONYL-COA MUTASE"/>
    <property type="match status" value="1"/>
</dbReference>
<evidence type="ECO:0000256" key="1">
    <source>
        <dbReference type="ARBA" id="ARBA00009625"/>
    </source>
</evidence>
<name>A0A9J2PJ24_ASCLU</name>
<dbReference type="WBParaSite" id="ALUE_0001001001-mRNA-1">
    <property type="protein sequence ID" value="ALUE_0001001001-mRNA-1"/>
    <property type="gene ID" value="ALUE_0001001001"/>
</dbReference>
<dbReference type="GO" id="GO:0005525">
    <property type="term" value="F:GTP binding"/>
    <property type="evidence" value="ECO:0007669"/>
    <property type="project" value="InterPro"/>
</dbReference>
<protein>
    <submittedName>
        <fullName evidence="3">AAA+ ATPase domain-containing protein</fullName>
    </submittedName>
</protein>
<dbReference type="SUPFAM" id="SSF52540">
    <property type="entry name" value="P-loop containing nucleoside triphosphate hydrolases"/>
    <property type="match status" value="2"/>
</dbReference>
<dbReference type="PANTHER" id="PTHR23408:SF3">
    <property type="entry name" value="METHYLMALONIC ACIDURIA TYPE A PROTEIN, MITOCHONDRIAL"/>
    <property type="match status" value="1"/>
</dbReference>
<dbReference type="Pfam" id="PF03308">
    <property type="entry name" value="MeaB"/>
    <property type="match status" value="2"/>
</dbReference>
<sequence length="455" mass="50138">MFAKKIATKYASTMRECSANKLANLCKRGLFNSSTTGVEKRPPKHLNKTDADPLAEWSKLHWDDRVNENDPLVVRLRDGILSGSRSALAAGITLVESTHPTKRAQGSHLLAAVMEVHKKRFEKMGPSSLIFRIGISGSPGVGKSSFIEALGNELTVNQGKKIAVLTVDPSSATTGGSVLGDLTRMQNLARHPNAFIRQSPSSGSLGGVARGIHEAIVLCEGAGYDAVIIETVGVGQSEVTVSEMSDLFCLLLSPAHGDELQGIKRGIVEQSDLLVVTKADGELEGRARLTQMEYTSALKYIHPRSPDWRPVGIKRGIVEQSDLLVVTKADGELEGRARLTQMEYTSALKYIHPRSPDWRPVVMRASIFKPETIKEVAKMMDKFWDTANKTGLLTERRNEQLKKWMWTHVQDEVMSIFKRHPQVVAKASSLQNDVLRGKMTPGWAAETLLRLFFGF</sequence>
<dbReference type="Gene3D" id="1.20.5.170">
    <property type="match status" value="1"/>
</dbReference>
<comment type="similarity">
    <text evidence="1">Belongs to the SIMIBI class G3E GTPase family. ArgK/MeaB subfamily.</text>
</comment>
<dbReference type="InterPro" id="IPR027417">
    <property type="entry name" value="P-loop_NTPase"/>
</dbReference>
<evidence type="ECO:0000313" key="2">
    <source>
        <dbReference type="Proteomes" id="UP000036681"/>
    </source>
</evidence>
<dbReference type="GO" id="GO:0003924">
    <property type="term" value="F:GTPase activity"/>
    <property type="evidence" value="ECO:0007669"/>
    <property type="project" value="InterPro"/>
</dbReference>
<dbReference type="Gene3D" id="1.10.287.130">
    <property type="match status" value="1"/>
</dbReference>
<keyword evidence="2" id="KW-1185">Reference proteome</keyword>
<proteinExistence type="inferred from homology"/>
<evidence type="ECO:0000313" key="3">
    <source>
        <dbReference type="WBParaSite" id="ALUE_0001001001-mRNA-1"/>
    </source>
</evidence>
<dbReference type="GO" id="GO:0005737">
    <property type="term" value="C:cytoplasm"/>
    <property type="evidence" value="ECO:0007669"/>
    <property type="project" value="TreeGrafter"/>
</dbReference>
<dbReference type="Proteomes" id="UP000036681">
    <property type="component" value="Unplaced"/>
</dbReference>